<keyword evidence="1" id="KW-0812">Transmembrane</keyword>
<accession>A0ABX6B5H0</accession>
<dbReference type="EMBL" id="CP023697">
    <property type="protein sequence ID" value="QEV09959.1"/>
    <property type="molecule type" value="Genomic_DNA"/>
</dbReference>
<feature type="transmembrane region" description="Helical" evidence="1">
    <location>
        <begin position="16"/>
        <end position="35"/>
    </location>
</feature>
<keyword evidence="1" id="KW-1133">Transmembrane helix</keyword>
<protein>
    <submittedName>
        <fullName evidence="2">Cell wall-associated protein</fullName>
    </submittedName>
</protein>
<keyword evidence="3" id="KW-1185">Reference proteome</keyword>
<evidence type="ECO:0000313" key="3">
    <source>
        <dbReference type="Proteomes" id="UP000326041"/>
    </source>
</evidence>
<gene>
    <name evidence="2" type="ORF">CP972_01140</name>
</gene>
<evidence type="ECO:0000313" key="2">
    <source>
        <dbReference type="EMBL" id="QEV09959.1"/>
    </source>
</evidence>
<dbReference type="Proteomes" id="UP000326041">
    <property type="component" value="Chromosome"/>
</dbReference>
<evidence type="ECO:0000256" key="1">
    <source>
        <dbReference type="SAM" id="Phobius"/>
    </source>
</evidence>
<organism evidence="2 3">
    <name type="scientific">Streptomyces prasinus</name>
    <dbReference type="NCBI Taxonomy" id="67345"/>
    <lineage>
        <taxon>Bacteria</taxon>
        <taxon>Bacillati</taxon>
        <taxon>Actinomycetota</taxon>
        <taxon>Actinomycetes</taxon>
        <taxon>Kitasatosporales</taxon>
        <taxon>Streptomycetaceae</taxon>
        <taxon>Streptomyces</taxon>
    </lineage>
</organism>
<reference evidence="2 3" key="1">
    <citation type="submission" date="2017-09" db="EMBL/GenBank/DDBJ databases">
        <authorList>
            <person name="Lee N."/>
            <person name="Cho B.-K."/>
        </authorList>
    </citation>
    <scope>NUCLEOTIDE SEQUENCE [LARGE SCALE GENOMIC DNA]</scope>
    <source>
        <strain evidence="2 3">ATCC 13879</strain>
    </source>
</reference>
<name>A0ABX6B5H0_9ACTN</name>
<sequence length="40" mass="4567">MMWYFSAPPLLRDGQSALLFTVGFIVLVGVAICFFTKRNR</sequence>
<keyword evidence="1" id="KW-0472">Membrane</keyword>
<proteinExistence type="predicted"/>